<dbReference type="InterPro" id="IPR050189">
    <property type="entry name" value="MFS_Efflux_Transporters"/>
</dbReference>
<feature type="transmembrane region" description="Helical" evidence="7">
    <location>
        <begin position="348"/>
        <end position="368"/>
    </location>
</feature>
<keyword evidence="2" id="KW-0813">Transport</keyword>
<evidence type="ECO:0000256" key="3">
    <source>
        <dbReference type="ARBA" id="ARBA00022475"/>
    </source>
</evidence>
<dbReference type="Pfam" id="PF07690">
    <property type="entry name" value="MFS_1"/>
    <property type="match status" value="1"/>
</dbReference>
<feature type="transmembrane region" description="Helical" evidence="7">
    <location>
        <begin position="73"/>
        <end position="91"/>
    </location>
</feature>
<gene>
    <name evidence="9" type="ORF">DS031_02405</name>
</gene>
<dbReference type="PANTHER" id="PTHR43124">
    <property type="entry name" value="PURINE EFFLUX PUMP PBUE"/>
    <property type="match status" value="1"/>
</dbReference>
<dbReference type="InterPro" id="IPR011701">
    <property type="entry name" value="MFS"/>
</dbReference>
<evidence type="ECO:0000256" key="4">
    <source>
        <dbReference type="ARBA" id="ARBA00022692"/>
    </source>
</evidence>
<feature type="transmembrane region" description="Helical" evidence="7">
    <location>
        <begin position="221"/>
        <end position="244"/>
    </location>
</feature>
<feature type="transmembrane region" description="Helical" evidence="7">
    <location>
        <begin position="46"/>
        <end position="66"/>
    </location>
</feature>
<feature type="transmembrane region" description="Helical" evidence="7">
    <location>
        <begin position="133"/>
        <end position="158"/>
    </location>
</feature>
<protein>
    <submittedName>
        <fullName evidence="9">MFS transporter</fullName>
    </submittedName>
</protein>
<name>A0A366Y3B7_9BACI</name>
<keyword evidence="4 7" id="KW-0812">Transmembrane</keyword>
<reference evidence="9 10" key="1">
    <citation type="submission" date="2018-07" db="EMBL/GenBank/DDBJ databases">
        <title>Lottiidibacillus patelloidae gen. nov., sp. nov., isolated from the intestinal tract of a marine limpet and the reclassification of B. taeanensis BH030017T, B. algicola KMM 3737T and B. hwajinpoensis SW-72T as genus Lottiidibacillus.</title>
        <authorList>
            <person name="Liu R."/>
            <person name="Huang Z."/>
        </authorList>
    </citation>
    <scope>NUCLEOTIDE SEQUENCE [LARGE SCALE GENOMIC DNA]</scope>
    <source>
        <strain evidence="9 10">BH030017</strain>
    </source>
</reference>
<feature type="transmembrane region" description="Helical" evidence="7">
    <location>
        <begin position="97"/>
        <end position="121"/>
    </location>
</feature>
<organism evidence="9 10">
    <name type="scientific">Bacillus taeanensis</name>
    <dbReference type="NCBI Taxonomy" id="273032"/>
    <lineage>
        <taxon>Bacteria</taxon>
        <taxon>Bacillati</taxon>
        <taxon>Bacillota</taxon>
        <taxon>Bacilli</taxon>
        <taxon>Bacillales</taxon>
        <taxon>Bacillaceae</taxon>
        <taxon>Bacillus</taxon>
    </lineage>
</organism>
<evidence type="ECO:0000256" key="7">
    <source>
        <dbReference type="SAM" id="Phobius"/>
    </source>
</evidence>
<evidence type="ECO:0000256" key="2">
    <source>
        <dbReference type="ARBA" id="ARBA00022448"/>
    </source>
</evidence>
<feature type="transmembrane region" description="Helical" evidence="7">
    <location>
        <begin position="374"/>
        <end position="393"/>
    </location>
</feature>
<feature type="transmembrane region" description="Helical" evidence="7">
    <location>
        <begin position="7"/>
        <end position="26"/>
    </location>
</feature>
<evidence type="ECO:0000313" key="9">
    <source>
        <dbReference type="EMBL" id="RBW70874.1"/>
    </source>
</evidence>
<feature type="transmembrane region" description="Helical" evidence="7">
    <location>
        <begin position="282"/>
        <end position="301"/>
    </location>
</feature>
<dbReference type="PROSITE" id="PS50850">
    <property type="entry name" value="MFS"/>
    <property type="match status" value="1"/>
</dbReference>
<feature type="transmembrane region" description="Helical" evidence="7">
    <location>
        <begin position="250"/>
        <end position="270"/>
    </location>
</feature>
<dbReference type="AlphaFoldDB" id="A0A366Y3B7"/>
<dbReference type="InterPro" id="IPR036259">
    <property type="entry name" value="MFS_trans_sf"/>
</dbReference>
<evidence type="ECO:0000313" key="10">
    <source>
        <dbReference type="Proteomes" id="UP000253314"/>
    </source>
</evidence>
<keyword evidence="5 7" id="KW-1133">Transmembrane helix</keyword>
<dbReference type="EMBL" id="QOCW01000002">
    <property type="protein sequence ID" value="RBW70874.1"/>
    <property type="molecule type" value="Genomic_DNA"/>
</dbReference>
<dbReference type="GO" id="GO:0022857">
    <property type="term" value="F:transmembrane transporter activity"/>
    <property type="evidence" value="ECO:0007669"/>
    <property type="project" value="InterPro"/>
</dbReference>
<keyword evidence="3" id="KW-1003">Cell membrane</keyword>
<proteinExistence type="predicted"/>
<dbReference type="OrthoDB" id="9781976at2"/>
<dbReference type="InterPro" id="IPR020846">
    <property type="entry name" value="MFS_dom"/>
</dbReference>
<keyword evidence="10" id="KW-1185">Reference proteome</keyword>
<feature type="domain" description="Major facilitator superfamily (MFS) profile" evidence="8">
    <location>
        <begin position="5"/>
        <end position="397"/>
    </location>
</feature>
<sequence>MLKHSLFPLYLVSFAQLLAMLIWFNYSAILPIIKKEWMLSPDESGLLLSAFQLGYVISVFVLGYLSDRIRPRLIFIVSAIIAGIGGLLFGLCADDFWSGFLFRMLAGIGLGGIYVPGLKYLSGVYPPNKRGKIFGIYVGALVVGSGGALLCTSSFITFLGWREVVVITSVGAFIAAGMMFCYRIDPPLPEKPPKFSKVLLKSIINNKKLVKMNIAYTGHNWELYAFWGWIGPFMVYVTLLHGYSLPEAQVIGNLWGGLFIVIGGIGTWIGGELSDKVGRIGALKPLLAVGMICSLSFGWLADIPYPVIVGVGIIYGITVVGDSPVYSAAISELSPPHMIGLSLGIQQVLGYSITVISPSVFGGVLAFFESEALGWGAAFSILALGSIVSLLILPKKL</sequence>
<dbReference type="Proteomes" id="UP000253314">
    <property type="component" value="Unassembled WGS sequence"/>
</dbReference>
<evidence type="ECO:0000259" key="8">
    <source>
        <dbReference type="PROSITE" id="PS50850"/>
    </source>
</evidence>
<evidence type="ECO:0000256" key="5">
    <source>
        <dbReference type="ARBA" id="ARBA00022989"/>
    </source>
</evidence>
<comment type="caution">
    <text evidence="9">The sequence shown here is derived from an EMBL/GenBank/DDBJ whole genome shotgun (WGS) entry which is preliminary data.</text>
</comment>
<dbReference type="SUPFAM" id="SSF103473">
    <property type="entry name" value="MFS general substrate transporter"/>
    <property type="match status" value="1"/>
</dbReference>
<dbReference type="PANTHER" id="PTHR43124:SF3">
    <property type="entry name" value="CHLORAMPHENICOL EFFLUX PUMP RV0191"/>
    <property type="match status" value="1"/>
</dbReference>
<evidence type="ECO:0000256" key="6">
    <source>
        <dbReference type="ARBA" id="ARBA00023136"/>
    </source>
</evidence>
<dbReference type="Gene3D" id="1.20.1250.20">
    <property type="entry name" value="MFS general substrate transporter like domains"/>
    <property type="match status" value="1"/>
</dbReference>
<evidence type="ECO:0000256" key="1">
    <source>
        <dbReference type="ARBA" id="ARBA00004651"/>
    </source>
</evidence>
<feature type="transmembrane region" description="Helical" evidence="7">
    <location>
        <begin position="307"/>
        <end position="327"/>
    </location>
</feature>
<accession>A0A366Y3B7</accession>
<keyword evidence="6 7" id="KW-0472">Membrane</keyword>
<dbReference type="GO" id="GO:0005886">
    <property type="term" value="C:plasma membrane"/>
    <property type="evidence" value="ECO:0007669"/>
    <property type="project" value="UniProtKB-SubCell"/>
</dbReference>
<comment type="subcellular location">
    <subcellularLocation>
        <location evidence="1">Cell membrane</location>
        <topology evidence="1">Multi-pass membrane protein</topology>
    </subcellularLocation>
</comment>